<dbReference type="InterPro" id="IPR003439">
    <property type="entry name" value="ABC_transporter-like_ATP-bd"/>
</dbReference>
<dbReference type="SUPFAM" id="SSF52540">
    <property type="entry name" value="P-loop containing nucleoside triphosphate hydrolases"/>
    <property type="match status" value="1"/>
</dbReference>
<dbReference type="GO" id="GO:0005524">
    <property type="term" value="F:ATP binding"/>
    <property type="evidence" value="ECO:0007669"/>
    <property type="project" value="UniProtKB-KW"/>
</dbReference>
<dbReference type="PROSITE" id="PS00211">
    <property type="entry name" value="ABC_TRANSPORTER_1"/>
    <property type="match status" value="1"/>
</dbReference>
<keyword evidence="3 6" id="KW-0067">ATP-binding</keyword>
<dbReference type="GO" id="GO:0016887">
    <property type="term" value="F:ATP hydrolysis activity"/>
    <property type="evidence" value="ECO:0007669"/>
    <property type="project" value="InterPro"/>
</dbReference>
<keyword evidence="1" id="KW-0813">Transport</keyword>
<dbReference type="GO" id="GO:0035435">
    <property type="term" value="P:phosphate ion transmembrane transport"/>
    <property type="evidence" value="ECO:0007669"/>
    <property type="project" value="InterPro"/>
</dbReference>
<dbReference type="Gene3D" id="3.40.50.300">
    <property type="entry name" value="P-loop containing nucleotide triphosphate hydrolases"/>
    <property type="match status" value="1"/>
</dbReference>
<sequence length="278" mass="31409">MAKEAQERRSESDHPTEQETVFAVEDVTVRYRGKPAVEEVTFDIFKNNITALIGPSGCGKSTLIRCFNRMNDLIPTARIDGHIRYHGQDLYDPSVDPVEVRKRIGMVFQSPNPFPKSIFENIAFGPRTLGVKDKSELSEIVERALTQAALWNDVKDRLSDNAYGLSGGQQQRLCIARSIATNPDVVLMDEPCSALDPISTGRIEDLMLELKENYSIIIVTHNMQQAARVSDMTAFLMVQLDDREENPRGRLVEYDRTDRIFLNPSDERTEQYVSGRVG</sequence>
<evidence type="ECO:0000256" key="4">
    <source>
        <dbReference type="ARBA" id="ARBA00022967"/>
    </source>
</evidence>
<dbReference type="GO" id="GO:0016020">
    <property type="term" value="C:membrane"/>
    <property type="evidence" value="ECO:0007669"/>
    <property type="project" value="InterPro"/>
</dbReference>
<evidence type="ECO:0000256" key="1">
    <source>
        <dbReference type="ARBA" id="ARBA00022448"/>
    </source>
</evidence>
<dbReference type="InterPro" id="IPR005670">
    <property type="entry name" value="PstB-like"/>
</dbReference>
<dbReference type="GO" id="GO:0005315">
    <property type="term" value="F:phosphate transmembrane transporter activity"/>
    <property type="evidence" value="ECO:0007669"/>
    <property type="project" value="InterPro"/>
</dbReference>
<organism evidence="6 7">
    <name type="scientific">Mycolicibacterium iranicum</name>
    <name type="common">Mycobacterium iranicum</name>
    <dbReference type="NCBI Taxonomy" id="912594"/>
    <lineage>
        <taxon>Bacteria</taxon>
        <taxon>Bacillati</taxon>
        <taxon>Actinomycetota</taxon>
        <taxon>Actinomycetes</taxon>
        <taxon>Mycobacteriales</taxon>
        <taxon>Mycobacteriaceae</taxon>
        <taxon>Mycolicibacterium</taxon>
    </lineage>
</organism>
<dbReference type="PANTHER" id="PTHR43423">
    <property type="entry name" value="ABC TRANSPORTER I FAMILY MEMBER 17"/>
    <property type="match status" value="1"/>
</dbReference>
<dbReference type="NCBIfam" id="TIGR00972">
    <property type="entry name" value="3a0107s01c2"/>
    <property type="match status" value="1"/>
</dbReference>
<dbReference type="InterPro" id="IPR027417">
    <property type="entry name" value="P-loop_NTPase"/>
</dbReference>
<dbReference type="Proteomes" id="UP000078396">
    <property type="component" value="Unassembled WGS sequence"/>
</dbReference>
<dbReference type="InterPro" id="IPR017871">
    <property type="entry name" value="ABC_transporter-like_CS"/>
</dbReference>
<reference evidence="6 7" key="1">
    <citation type="submission" date="2016-04" db="EMBL/GenBank/DDBJ databases">
        <title>Draft Genome Sequences of Staphylococcus capitis Strain H36, S. capitis Strain H65, S. cohnii Strain H62, S. hominis Strain H69, Mycobacterium iranicum Strain H39, Plantibacter sp. Strain H53, Pseudomonas oryzihabitans Strain H72, and Microbacterium sp. Strain H83, isolated from residential settings.</title>
        <authorList>
            <person name="Lymperopoulou D."/>
            <person name="Adams R.I."/>
            <person name="Lindow S."/>
            <person name="Coil D.A."/>
            <person name="Jospin G."/>
            <person name="Eisen J.A."/>
        </authorList>
    </citation>
    <scope>NUCLEOTIDE SEQUENCE [LARGE SCALE GENOMIC DNA]</scope>
    <source>
        <strain evidence="6 7">H39</strain>
    </source>
</reference>
<dbReference type="PROSITE" id="PS50893">
    <property type="entry name" value="ABC_TRANSPORTER_2"/>
    <property type="match status" value="1"/>
</dbReference>
<dbReference type="CDD" id="cd03260">
    <property type="entry name" value="ABC_PstB_phosphate_transporter"/>
    <property type="match status" value="1"/>
</dbReference>
<dbReference type="SMART" id="SM00382">
    <property type="entry name" value="AAA"/>
    <property type="match status" value="1"/>
</dbReference>
<dbReference type="AlphaFoldDB" id="A0A178LNX4"/>
<name>A0A178LNX4_MYCIR</name>
<accession>A0A178LNX4</accession>
<dbReference type="Pfam" id="PF00005">
    <property type="entry name" value="ABC_tran"/>
    <property type="match status" value="1"/>
</dbReference>
<gene>
    <name evidence="6" type="ORF">A4X20_27830</name>
</gene>
<evidence type="ECO:0000313" key="7">
    <source>
        <dbReference type="Proteomes" id="UP000078396"/>
    </source>
</evidence>
<evidence type="ECO:0000313" key="6">
    <source>
        <dbReference type="EMBL" id="OAN33585.1"/>
    </source>
</evidence>
<keyword evidence="2" id="KW-0547">Nucleotide-binding</keyword>
<proteinExistence type="predicted"/>
<comment type="caution">
    <text evidence="6">The sequence shown here is derived from an EMBL/GenBank/DDBJ whole genome shotgun (WGS) entry which is preliminary data.</text>
</comment>
<evidence type="ECO:0000259" key="5">
    <source>
        <dbReference type="PROSITE" id="PS50893"/>
    </source>
</evidence>
<dbReference type="OrthoDB" id="4398079at2"/>
<dbReference type="InterPro" id="IPR003593">
    <property type="entry name" value="AAA+_ATPase"/>
</dbReference>
<protein>
    <submittedName>
        <fullName evidence="6">Phosphate ABC transporter ATP-binding protein</fullName>
    </submittedName>
</protein>
<feature type="domain" description="ABC transporter" evidence="5">
    <location>
        <begin position="22"/>
        <end position="263"/>
    </location>
</feature>
<evidence type="ECO:0000256" key="3">
    <source>
        <dbReference type="ARBA" id="ARBA00022840"/>
    </source>
</evidence>
<dbReference type="RefSeq" id="WP_064284082.1">
    <property type="nucleotide sequence ID" value="NZ_LWCS01000048.1"/>
</dbReference>
<evidence type="ECO:0000256" key="2">
    <source>
        <dbReference type="ARBA" id="ARBA00022741"/>
    </source>
</evidence>
<dbReference type="PANTHER" id="PTHR43423:SF1">
    <property type="entry name" value="ABC TRANSPORTER I FAMILY MEMBER 17"/>
    <property type="match status" value="1"/>
</dbReference>
<dbReference type="EMBL" id="LWCS01000048">
    <property type="protein sequence ID" value="OAN33585.1"/>
    <property type="molecule type" value="Genomic_DNA"/>
</dbReference>
<keyword evidence="4" id="KW-1278">Translocase</keyword>